<feature type="transmembrane region" description="Helical" evidence="1">
    <location>
        <begin position="48"/>
        <end position="71"/>
    </location>
</feature>
<comment type="caution">
    <text evidence="2">The sequence shown here is derived from an EMBL/GenBank/DDBJ whole genome shotgun (WGS) entry which is preliminary data.</text>
</comment>
<keyword evidence="1" id="KW-0472">Membrane</keyword>
<feature type="transmembrane region" description="Helical" evidence="1">
    <location>
        <begin position="124"/>
        <end position="144"/>
    </location>
</feature>
<evidence type="ECO:0000313" key="3">
    <source>
        <dbReference type="Proteomes" id="UP000014155"/>
    </source>
</evidence>
<evidence type="ECO:0000313" key="2">
    <source>
        <dbReference type="EMBL" id="EMS70637.1"/>
    </source>
</evidence>
<protein>
    <recommendedName>
        <fullName evidence="4">ABC-2 type transporter</fullName>
    </recommendedName>
</protein>
<keyword evidence="1" id="KW-1133">Transmembrane helix</keyword>
<feature type="transmembrane region" description="Helical" evidence="1">
    <location>
        <begin position="156"/>
        <end position="173"/>
    </location>
</feature>
<accession>S0FH33</accession>
<feature type="transmembrane region" description="Helical" evidence="1">
    <location>
        <begin position="21"/>
        <end position="42"/>
    </location>
</feature>
<sequence length="228" mass="25038">MIRINHMTAILAKDIKDVIRNIQVLVLFIVYPAVAFIMTQSIGGEKVFFIGVFATMHFVFTPIVVAASMIAEEKEKNTLRVLRMSGISSMEFFLSTAVFVVVLDCLTGSSFLLMQGDGSINVGLFYSAAIFGSVISVLIGMCVGTYSKSPSATNGLAVPLGMIFSFLPMLSYFNKNLESISKYLFGQQIQYLIGGQKWTAEAVIICSINFIIITGLYILLYRRAKTDG</sequence>
<dbReference type="eggNOG" id="COG0842">
    <property type="taxonomic scope" value="Bacteria"/>
</dbReference>
<evidence type="ECO:0008006" key="4">
    <source>
        <dbReference type="Google" id="ProtNLM"/>
    </source>
</evidence>
<dbReference type="RefSeq" id="WP_004628092.1">
    <property type="nucleotide sequence ID" value="NZ_AORV01000051.1"/>
</dbReference>
<evidence type="ECO:0000256" key="1">
    <source>
        <dbReference type="SAM" id="Phobius"/>
    </source>
</evidence>
<proteinExistence type="predicted"/>
<keyword evidence="3" id="KW-1185">Reference proteome</keyword>
<feature type="transmembrane region" description="Helical" evidence="1">
    <location>
        <begin position="92"/>
        <end position="112"/>
    </location>
</feature>
<dbReference type="GO" id="GO:0140359">
    <property type="term" value="F:ABC-type transporter activity"/>
    <property type="evidence" value="ECO:0007669"/>
    <property type="project" value="InterPro"/>
</dbReference>
<dbReference type="Proteomes" id="UP000014155">
    <property type="component" value="Unassembled WGS sequence"/>
</dbReference>
<dbReference type="AlphaFoldDB" id="S0FH33"/>
<reference evidence="2 3" key="1">
    <citation type="journal article" date="2013" name="Genome Announc.">
        <title>Draft Genome Sequence of the Cellulolytic, Mesophilic, Anaerobic Bacterium Clostridium termitidis Strain CT1112 (DSM 5398).</title>
        <authorList>
            <person name="Lal S."/>
            <person name="Ramachandran U."/>
            <person name="Zhang X."/>
            <person name="Munir R."/>
            <person name="Sparling R."/>
            <person name="Levin D.B."/>
        </authorList>
    </citation>
    <scope>NUCLEOTIDE SEQUENCE [LARGE SCALE GENOMIC DNA]</scope>
    <source>
        <strain evidence="2 3">CT1112</strain>
    </source>
</reference>
<name>S0FH33_RUMCE</name>
<gene>
    <name evidence="2" type="ORF">CTER_3646</name>
</gene>
<dbReference type="EMBL" id="AORV01000051">
    <property type="protein sequence ID" value="EMS70637.1"/>
    <property type="molecule type" value="Genomic_DNA"/>
</dbReference>
<feature type="transmembrane region" description="Helical" evidence="1">
    <location>
        <begin position="202"/>
        <end position="221"/>
    </location>
</feature>
<keyword evidence="1" id="KW-0812">Transmembrane</keyword>
<dbReference type="PATRIC" id="fig|1195236.3.peg.3863"/>
<dbReference type="STRING" id="1195236.CTER_3646"/>
<dbReference type="GO" id="GO:0016020">
    <property type="term" value="C:membrane"/>
    <property type="evidence" value="ECO:0007669"/>
    <property type="project" value="UniProtKB-SubCell"/>
</dbReference>
<organism evidence="2 3">
    <name type="scientific">Ruminiclostridium cellobioparum subsp. termitidis CT1112</name>
    <dbReference type="NCBI Taxonomy" id="1195236"/>
    <lineage>
        <taxon>Bacteria</taxon>
        <taxon>Bacillati</taxon>
        <taxon>Bacillota</taxon>
        <taxon>Clostridia</taxon>
        <taxon>Eubacteriales</taxon>
        <taxon>Oscillospiraceae</taxon>
        <taxon>Ruminiclostridium</taxon>
    </lineage>
</organism>